<dbReference type="InterPro" id="IPR045279">
    <property type="entry name" value="ARR-like"/>
</dbReference>
<keyword evidence="5" id="KW-1185">Reference proteome</keyword>
<sequence length="80" mass="9337">MKEMDGFQFLEISRELHKQLQVISKSVMSADTTWGTMKRSVELGARFLVKKPLDGNTINNIWQHLGSKFHRMEKIKESFP</sequence>
<dbReference type="GO" id="GO:0000160">
    <property type="term" value="P:phosphorelay signal transduction system"/>
    <property type="evidence" value="ECO:0007669"/>
    <property type="project" value="UniProtKB-KW"/>
</dbReference>
<comment type="caution">
    <text evidence="2">Lacks conserved residue(s) required for the propagation of feature annotation.</text>
</comment>
<evidence type="ECO:0000259" key="3">
    <source>
        <dbReference type="PROSITE" id="PS50110"/>
    </source>
</evidence>
<reference evidence="4 5" key="1">
    <citation type="submission" date="2024-02" db="EMBL/GenBank/DDBJ databases">
        <title>High-quality chromosome-scale genome assembly of Pensacola bahiagrass (Paspalum notatum Flugge var. saurae).</title>
        <authorList>
            <person name="Vega J.M."/>
            <person name="Podio M."/>
            <person name="Orjuela J."/>
            <person name="Siena L.A."/>
            <person name="Pessino S.C."/>
            <person name="Combes M.C."/>
            <person name="Mariac C."/>
            <person name="Albertini E."/>
            <person name="Pupilli F."/>
            <person name="Ortiz J.P.A."/>
            <person name="Leblanc O."/>
        </authorList>
    </citation>
    <scope>NUCLEOTIDE SEQUENCE [LARGE SCALE GENOMIC DNA]</scope>
    <source>
        <strain evidence="4">R1</strain>
        <tissue evidence="4">Leaf</tissue>
    </source>
</reference>
<protein>
    <recommendedName>
        <fullName evidence="3">Response regulatory domain-containing protein</fullName>
    </recommendedName>
</protein>
<evidence type="ECO:0000256" key="1">
    <source>
        <dbReference type="ARBA" id="ARBA00023012"/>
    </source>
</evidence>
<dbReference type="Gene3D" id="3.40.50.2300">
    <property type="match status" value="1"/>
</dbReference>
<dbReference type="InterPro" id="IPR011006">
    <property type="entry name" value="CheY-like_superfamily"/>
</dbReference>
<dbReference type="EMBL" id="CP144751">
    <property type="protein sequence ID" value="WVZ84992.1"/>
    <property type="molecule type" value="Genomic_DNA"/>
</dbReference>
<name>A0AAQ3U8E0_PASNO</name>
<evidence type="ECO:0000313" key="4">
    <source>
        <dbReference type="EMBL" id="WVZ84992.1"/>
    </source>
</evidence>
<proteinExistence type="predicted"/>
<organism evidence="4 5">
    <name type="scientific">Paspalum notatum var. saurae</name>
    <dbReference type="NCBI Taxonomy" id="547442"/>
    <lineage>
        <taxon>Eukaryota</taxon>
        <taxon>Viridiplantae</taxon>
        <taxon>Streptophyta</taxon>
        <taxon>Embryophyta</taxon>
        <taxon>Tracheophyta</taxon>
        <taxon>Spermatophyta</taxon>
        <taxon>Magnoliopsida</taxon>
        <taxon>Liliopsida</taxon>
        <taxon>Poales</taxon>
        <taxon>Poaceae</taxon>
        <taxon>PACMAD clade</taxon>
        <taxon>Panicoideae</taxon>
        <taxon>Andropogonodae</taxon>
        <taxon>Paspaleae</taxon>
        <taxon>Paspalinae</taxon>
        <taxon>Paspalum</taxon>
    </lineage>
</organism>
<dbReference type="GO" id="GO:0009736">
    <property type="term" value="P:cytokinin-activated signaling pathway"/>
    <property type="evidence" value="ECO:0007669"/>
    <property type="project" value="InterPro"/>
</dbReference>
<evidence type="ECO:0000313" key="5">
    <source>
        <dbReference type="Proteomes" id="UP001341281"/>
    </source>
</evidence>
<dbReference type="PANTHER" id="PTHR43874:SF92">
    <property type="entry name" value="TWO-COMPONENT RESPONSE REGULATOR ORR28"/>
    <property type="match status" value="1"/>
</dbReference>
<accession>A0AAQ3U8E0</accession>
<dbReference type="AlphaFoldDB" id="A0AAQ3U8E0"/>
<dbReference type="Proteomes" id="UP001341281">
    <property type="component" value="Chromosome 07"/>
</dbReference>
<gene>
    <name evidence="4" type="ORF">U9M48_031957</name>
</gene>
<feature type="domain" description="Response regulatory" evidence="3">
    <location>
        <begin position="1"/>
        <end position="66"/>
    </location>
</feature>
<dbReference type="PROSITE" id="PS50110">
    <property type="entry name" value="RESPONSE_REGULATORY"/>
    <property type="match status" value="1"/>
</dbReference>
<dbReference type="InterPro" id="IPR001789">
    <property type="entry name" value="Sig_transdc_resp-reg_receiver"/>
</dbReference>
<dbReference type="PANTHER" id="PTHR43874">
    <property type="entry name" value="TWO-COMPONENT RESPONSE REGULATOR"/>
    <property type="match status" value="1"/>
</dbReference>
<keyword evidence="1" id="KW-0902">Two-component regulatory system</keyword>
<dbReference type="SUPFAM" id="SSF52172">
    <property type="entry name" value="CheY-like"/>
    <property type="match status" value="1"/>
</dbReference>
<evidence type="ECO:0000256" key="2">
    <source>
        <dbReference type="PROSITE-ProRule" id="PRU00169"/>
    </source>
</evidence>
<feature type="non-terminal residue" evidence="4">
    <location>
        <position position="80"/>
    </location>
</feature>